<keyword evidence="4" id="KW-0862">Zinc</keyword>
<dbReference type="PROSITE" id="PS50950">
    <property type="entry name" value="ZF_THAP"/>
    <property type="match status" value="1"/>
</dbReference>
<dbReference type="PhylomeDB" id="E9HDT6"/>
<feature type="domain" description="THAP-type" evidence="7">
    <location>
        <begin position="1"/>
        <end position="78"/>
    </location>
</feature>
<evidence type="ECO:0000256" key="4">
    <source>
        <dbReference type="ARBA" id="ARBA00022833"/>
    </source>
</evidence>
<dbReference type="Pfam" id="PF05485">
    <property type="entry name" value="THAP"/>
    <property type="match status" value="1"/>
</dbReference>
<evidence type="ECO:0000256" key="5">
    <source>
        <dbReference type="ARBA" id="ARBA00023125"/>
    </source>
</evidence>
<reference evidence="8 9" key="1">
    <citation type="journal article" date="2011" name="Science">
        <title>The ecoresponsive genome of Daphnia pulex.</title>
        <authorList>
            <person name="Colbourne J.K."/>
            <person name="Pfrender M.E."/>
            <person name="Gilbert D."/>
            <person name="Thomas W.K."/>
            <person name="Tucker A."/>
            <person name="Oakley T.H."/>
            <person name="Tokishita S."/>
            <person name="Aerts A."/>
            <person name="Arnold G.J."/>
            <person name="Basu M.K."/>
            <person name="Bauer D.J."/>
            <person name="Caceres C.E."/>
            <person name="Carmel L."/>
            <person name="Casola C."/>
            <person name="Choi J.H."/>
            <person name="Detter J.C."/>
            <person name="Dong Q."/>
            <person name="Dusheyko S."/>
            <person name="Eads B.D."/>
            <person name="Frohlich T."/>
            <person name="Geiler-Samerotte K.A."/>
            <person name="Gerlach D."/>
            <person name="Hatcher P."/>
            <person name="Jogdeo S."/>
            <person name="Krijgsveld J."/>
            <person name="Kriventseva E.V."/>
            <person name="Kultz D."/>
            <person name="Laforsch C."/>
            <person name="Lindquist E."/>
            <person name="Lopez J."/>
            <person name="Manak J.R."/>
            <person name="Muller J."/>
            <person name="Pangilinan J."/>
            <person name="Patwardhan R.P."/>
            <person name="Pitluck S."/>
            <person name="Pritham E.J."/>
            <person name="Rechtsteiner A."/>
            <person name="Rho M."/>
            <person name="Rogozin I.B."/>
            <person name="Sakarya O."/>
            <person name="Salamov A."/>
            <person name="Schaack S."/>
            <person name="Shapiro H."/>
            <person name="Shiga Y."/>
            <person name="Skalitzky C."/>
            <person name="Smith Z."/>
            <person name="Souvorov A."/>
            <person name="Sung W."/>
            <person name="Tang Z."/>
            <person name="Tsuchiya D."/>
            <person name="Tu H."/>
            <person name="Vos H."/>
            <person name="Wang M."/>
            <person name="Wolf Y.I."/>
            <person name="Yamagata H."/>
            <person name="Yamada T."/>
            <person name="Ye Y."/>
            <person name="Shaw J.R."/>
            <person name="Andrews J."/>
            <person name="Crease T.J."/>
            <person name="Tang H."/>
            <person name="Lucas S.M."/>
            <person name="Robertson H.M."/>
            <person name="Bork P."/>
            <person name="Koonin E.V."/>
            <person name="Zdobnov E.M."/>
            <person name="Grigoriev I.V."/>
            <person name="Lynch M."/>
            <person name="Boore J.L."/>
        </authorList>
    </citation>
    <scope>NUCLEOTIDE SEQUENCE [LARGE SCALE GENOMIC DNA]</scope>
</reference>
<dbReference type="eggNOG" id="ENOG502RXBE">
    <property type="taxonomic scope" value="Eukaryota"/>
</dbReference>
<dbReference type="Proteomes" id="UP000000305">
    <property type="component" value="Unassembled WGS sequence"/>
</dbReference>
<keyword evidence="9" id="KW-1185">Reference proteome</keyword>
<name>E9HDT6_DAPPU</name>
<evidence type="ECO:0000256" key="1">
    <source>
        <dbReference type="ARBA" id="ARBA00001968"/>
    </source>
</evidence>
<proteinExistence type="predicted"/>
<comment type="cofactor">
    <cofactor evidence="1">
        <name>a divalent metal cation</name>
        <dbReference type="ChEBI" id="CHEBI:60240"/>
    </cofactor>
</comment>
<organism evidence="8 9">
    <name type="scientific">Daphnia pulex</name>
    <name type="common">Water flea</name>
    <dbReference type="NCBI Taxonomy" id="6669"/>
    <lineage>
        <taxon>Eukaryota</taxon>
        <taxon>Metazoa</taxon>
        <taxon>Ecdysozoa</taxon>
        <taxon>Arthropoda</taxon>
        <taxon>Crustacea</taxon>
        <taxon>Branchiopoda</taxon>
        <taxon>Diplostraca</taxon>
        <taxon>Cladocera</taxon>
        <taxon>Anomopoda</taxon>
        <taxon>Daphniidae</taxon>
        <taxon>Daphnia</taxon>
    </lineage>
</organism>
<gene>
    <name evidence="8" type="ORF">DAPPUDRAFT_328478</name>
</gene>
<evidence type="ECO:0000256" key="6">
    <source>
        <dbReference type="PROSITE-ProRule" id="PRU00309"/>
    </source>
</evidence>
<dbReference type="InterPro" id="IPR027806">
    <property type="entry name" value="HARBI1_dom"/>
</dbReference>
<dbReference type="HOGENOM" id="CLU_025643_1_2_1"/>
<keyword evidence="5 6" id="KW-0238">DNA-binding</keyword>
<dbReference type="PANTHER" id="PTHR23080">
    <property type="entry name" value="THAP DOMAIN PROTEIN"/>
    <property type="match status" value="1"/>
</dbReference>
<dbReference type="InterPro" id="IPR006612">
    <property type="entry name" value="THAP_Znf"/>
</dbReference>
<dbReference type="STRING" id="6669.E9HDT6"/>
<dbReference type="GO" id="GO:0003677">
    <property type="term" value="F:DNA binding"/>
    <property type="evidence" value="ECO:0007669"/>
    <property type="project" value="UniProtKB-UniRule"/>
</dbReference>
<dbReference type="SMART" id="SM00980">
    <property type="entry name" value="THAP"/>
    <property type="match status" value="1"/>
</dbReference>
<keyword evidence="3 6" id="KW-0863">Zinc-finger</keyword>
<dbReference type="InParanoid" id="E9HDT6"/>
<dbReference type="AlphaFoldDB" id="E9HDT6"/>
<evidence type="ECO:0000313" key="8">
    <source>
        <dbReference type="EMBL" id="EFX70081.1"/>
    </source>
</evidence>
<dbReference type="KEGG" id="dpx:DAPPUDRAFT_328478"/>
<accession>E9HDT6</accession>
<dbReference type="PANTHER" id="PTHR23080:SF144">
    <property type="entry name" value="SPINDLE AND KINETOCHORE ASSOCIATED COMPLEX SUBUNIT 3"/>
    <property type="match status" value="1"/>
</dbReference>
<evidence type="ECO:0000256" key="3">
    <source>
        <dbReference type="ARBA" id="ARBA00022771"/>
    </source>
</evidence>
<evidence type="ECO:0000256" key="2">
    <source>
        <dbReference type="ARBA" id="ARBA00022723"/>
    </source>
</evidence>
<dbReference type="Pfam" id="PF13359">
    <property type="entry name" value="DDE_Tnp_4"/>
    <property type="match status" value="1"/>
</dbReference>
<dbReference type="SUPFAM" id="SSF57716">
    <property type="entry name" value="Glucocorticoid receptor-like (DNA-binding domain)"/>
    <property type="match status" value="1"/>
</dbReference>
<dbReference type="OrthoDB" id="6160832at2759"/>
<sequence>MRSCHVAKCGRKISDGVNLFTLPQNSVRSQLWLDKIKRREANRHTKIKNIRICSKHFYGGNPAKDIYPRHPDFVPSLLLGDEPLELLDSPLLSVIQDHSLLIDELDQHNIPSNCEESLHVTIECELPSDENPSETTLHLDSLCHESPSQSALLQGNEIDCIPIPAVEGFTTSQRLRLIEQVSQLTKQVELLQFKLDCKSIIKQIEKDDEVCQFYTGINSHEKLWMMYQWVAKFDCKIWLIALKFAYQLLLNCYEIFIDRPIQIKERASIYSIYKSHNTAKYLIGIAPQGYISFISLYGGRSSDQFIVQQSGFLENLEYGYLVLADRGFSNHEAVGLQNAELKIPSSLGKNQQLTSIEVEESRDLARVRIHVEMVIGAISRRKHEYLRSLT</sequence>
<evidence type="ECO:0000313" key="9">
    <source>
        <dbReference type="Proteomes" id="UP000000305"/>
    </source>
</evidence>
<protein>
    <recommendedName>
        <fullName evidence="7">THAP-type domain-containing protein</fullName>
    </recommendedName>
</protein>
<dbReference type="EMBL" id="GL732625">
    <property type="protein sequence ID" value="EFX70081.1"/>
    <property type="molecule type" value="Genomic_DNA"/>
</dbReference>
<keyword evidence="2" id="KW-0479">Metal-binding</keyword>
<dbReference type="GO" id="GO:0008270">
    <property type="term" value="F:zinc ion binding"/>
    <property type="evidence" value="ECO:0007669"/>
    <property type="project" value="UniProtKB-KW"/>
</dbReference>
<evidence type="ECO:0000259" key="7">
    <source>
        <dbReference type="PROSITE" id="PS50950"/>
    </source>
</evidence>